<reference evidence="1" key="1">
    <citation type="journal article" date="2016" name="Genome Announc.">
        <title>Draft genomes of two strains of Paenibacillus glucanolyticus with capability to degrade lignocellulose.</title>
        <authorList>
            <person name="Mathews S.L."/>
            <person name="Pawlak J."/>
            <person name="Grunden A.M."/>
        </authorList>
    </citation>
    <scope>NUCLEOTIDE SEQUENCE [LARGE SCALE GENOMIC DNA]</scope>
    <source>
        <strain evidence="1">SLM1</strain>
    </source>
</reference>
<gene>
    <name evidence="1" type="ORF">AWU65_15000</name>
</gene>
<proteinExistence type="predicted"/>
<dbReference type="GeneID" id="97557470"/>
<accession>A0A163KCV5</accession>
<organism evidence="1 2">
    <name type="scientific">Paenibacillus glucanolyticus</name>
    <dbReference type="NCBI Taxonomy" id="59843"/>
    <lineage>
        <taxon>Bacteria</taxon>
        <taxon>Bacillati</taxon>
        <taxon>Bacillota</taxon>
        <taxon>Bacilli</taxon>
        <taxon>Bacillales</taxon>
        <taxon>Paenibacillaceae</taxon>
        <taxon>Paenibacillus</taxon>
    </lineage>
</organism>
<dbReference type="InterPro" id="IPR011989">
    <property type="entry name" value="ARM-like"/>
</dbReference>
<dbReference type="AlphaFoldDB" id="A0A163KCV5"/>
<dbReference type="RefSeq" id="WP_006208433.1">
    <property type="nucleotide sequence ID" value="NZ_CP147845.1"/>
</dbReference>
<evidence type="ECO:0000313" key="2">
    <source>
        <dbReference type="Proteomes" id="UP000076796"/>
    </source>
</evidence>
<sequence length="149" mass="17374">MNIEDLKETLSGSDHEEKIEILSHLRDIFESYNNSIDNIEGLIEWLLDFGIKEKNNEIKEEAFNTILTAATYKEIDNINFDILAIQLDDLPESCLHYALTTLSFTFRKKYLPYLVKYANHENAGVRADALNAINEIEGYWKKKTNRQDR</sequence>
<evidence type="ECO:0000313" key="1">
    <source>
        <dbReference type="EMBL" id="KZS47139.1"/>
    </source>
</evidence>
<dbReference type="Proteomes" id="UP000076796">
    <property type="component" value="Unassembled WGS sequence"/>
</dbReference>
<name>A0A163KCV5_9BACL</name>
<dbReference type="Gene3D" id="1.25.10.10">
    <property type="entry name" value="Leucine-rich Repeat Variant"/>
    <property type="match status" value="1"/>
</dbReference>
<dbReference type="SUPFAM" id="SSF48371">
    <property type="entry name" value="ARM repeat"/>
    <property type="match status" value="1"/>
</dbReference>
<evidence type="ECO:0008006" key="3">
    <source>
        <dbReference type="Google" id="ProtNLM"/>
    </source>
</evidence>
<keyword evidence="2" id="KW-1185">Reference proteome</keyword>
<protein>
    <recommendedName>
        <fullName evidence="3">Immunity protein 30 domain-containing protein</fullName>
    </recommendedName>
</protein>
<dbReference type="InterPro" id="IPR016024">
    <property type="entry name" value="ARM-type_fold"/>
</dbReference>
<dbReference type="EMBL" id="LWMH01000001">
    <property type="protein sequence ID" value="KZS47139.1"/>
    <property type="molecule type" value="Genomic_DNA"/>
</dbReference>
<comment type="caution">
    <text evidence="1">The sequence shown here is derived from an EMBL/GenBank/DDBJ whole genome shotgun (WGS) entry which is preliminary data.</text>
</comment>
<dbReference type="OrthoDB" id="2606950at2"/>